<keyword evidence="3" id="KW-1185">Reference proteome</keyword>
<sequence length="187" mass="20676">MLKNNLYVALIHFPVMNKNDQPIGSALTTIDLHDIARASITFGVKGFYVITPYEDQATLAKQVIEHWTKGVGGKLNPFRKKALELIRVAATFEDAVNSIKEEKNEPVVTIATSAKKTVGSITTETLRLKLENEASHVLVFGTAWGLADELIDTCDFILDPIYGDADYNHLSVRSAASIYLDRIINGR</sequence>
<dbReference type="InterPro" id="IPR029026">
    <property type="entry name" value="tRNA_m1G_MTases_N"/>
</dbReference>
<dbReference type="InterPro" id="IPR019230">
    <property type="entry name" value="RNA_MeTrfase_C_dom"/>
</dbReference>
<organism evidence="2 3">
    <name type="scientific">Desulfobacula phenolica</name>
    <dbReference type="NCBI Taxonomy" id="90732"/>
    <lineage>
        <taxon>Bacteria</taxon>
        <taxon>Pseudomonadati</taxon>
        <taxon>Thermodesulfobacteriota</taxon>
        <taxon>Desulfobacteria</taxon>
        <taxon>Desulfobacterales</taxon>
        <taxon>Desulfobacteraceae</taxon>
        <taxon>Desulfobacula</taxon>
    </lineage>
</organism>
<dbReference type="Gene3D" id="3.40.1280.10">
    <property type="match status" value="1"/>
</dbReference>
<dbReference type="CDD" id="cd18085">
    <property type="entry name" value="TM1570-like"/>
    <property type="match status" value="1"/>
</dbReference>
<accession>A0A1H2HFS0</accession>
<evidence type="ECO:0000313" key="2">
    <source>
        <dbReference type="EMBL" id="SDU30665.1"/>
    </source>
</evidence>
<protein>
    <recommendedName>
        <fullName evidence="1">tRNA (guanine-N(1)-)-methyltransferase C-terminal domain-containing protein</fullName>
    </recommendedName>
</protein>
<dbReference type="AlphaFoldDB" id="A0A1H2HFS0"/>
<evidence type="ECO:0000313" key="3">
    <source>
        <dbReference type="Proteomes" id="UP000199608"/>
    </source>
</evidence>
<dbReference type="EMBL" id="FNLL01000006">
    <property type="protein sequence ID" value="SDU30665.1"/>
    <property type="molecule type" value="Genomic_DNA"/>
</dbReference>
<proteinExistence type="predicted"/>
<dbReference type="Proteomes" id="UP000199608">
    <property type="component" value="Unassembled WGS sequence"/>
</dbReference>
<dbReference type="Pfam" id="PF09936">
    <property type="entry name" value="Methyltrn_RNA_4"/>
    <property type="match status" value="1"/>
</dbReference>
<evidence type="ECO:0000259" key="1">
    <source>
        <dbReference type="Pfam" id="PF09936"/>
    </source>
</evidence>
<name>A0A1H2HFS0_9BACT</name>
<reference evidence="3" key="1">
    <citation type="submission" date="2016-10" db="EMBL/GenBank/DDBJ databases">
        <authorList>
            <person name="Varghese N."/>
            <person name="Submissions S."/>
        </authorList>
    </citation>
    <scope>NUCLEOTIDE SEQUENCE [LARGE SCALE GENOMIC DNA]</scope>
    <source>
        <strain evidence="3">DSM 3384</strain>
    </source>
</reference>
<gene>
    <name evidence="2" type="ORF">SAMN04487931_106219</name>
</gene>
<feature type="domain" description="tRNA (guanine-N(1)-)-methyltransferase C-terminal" evidence="1">
    <location>
        <begin position="5"/>
        <end position="184"/>
    </location>
</feature>